<feature type="transmembrane region" description="Helical" evidence="7">
    <location>
        <begin position="26"/>
        <end position="45"/>
    </location>
</feature>
<dbReference type="EMBL" id="CP016804">
    <property type="protein sequence ID" value="APE96255.1"/>
    <property type="molecule type" value="Genomic_DNA"/>
</dbReference>
<gene>
    <name evidence="9" type="ORF">HSR6_1819</name>
    <name evidence="8" type="ORF">HTSR_1753</name>
</gene>
<dbReference type="KEGG" id="hhsr:HSR6_1819"/>
<feature type="transmembrane region" description="Helical" evidence="7">
    <location>
        <begin position="372"/>
        <end position="396"/>
    </location>
</feature>
<keyword evidence="2" id="KW-0813">Transport</keyword>
<organism evidence="8 10">
    <name type="scientific">Halodesulfurarchaeum formicicum</name>
    <dbReference type="NCBI Taxonomy" id="1873524"/>
    <lineage>
        <taxon>Archaea</taxon>
        <taxon>Methanobacteriati</taxon>
        <taxon>Methanobacteriota</taxon>
        <taxon>Stenosarchaea group</taxon>
        <taxon>Halobacteria</taxon>
        <taxon>Halobacteriales</taxon>
        <taxon>Halobacteriaceae</taxon>
        <taxon>Halodesulfurarchaeum</taxon>
    </lineage>
</organism>
<dbReference type="PANTHER" id="PTHR30047:SF7">
    <property type="entry name" value="HIGH-AFFINITY CHOLINE TRANSPORT PROTEIN"/>
    <property type="match status" value="1"/>
</dbReference>
<evidence type="ECO:0000256" key="1">
    <source>
        <dbReference type="ARBA" id="ARBA00004651"/>
    </source>
</evidence>
<accession>A0A1D8S6C9</accession>
<feature type="transmembrane region" description="Helical" evidence="7">
    <location>
        <begin position="475"/>
        <end position="493"/>
    </location>
</feature>
<dbReference type="InterPro" id="IPR000060">
    <property type="entry name" value="BCCT_transptr"/>
</dbReference>
<feature type="transmembrane region" description="Helical" evidence="7">
    <location>
        <begin position="499"/>
        <end position="519"/>
    </location>
</feature>
<dbReference type="Proteomes" id="UP000186165">
    <property type="component" value="Chromosome"/>
</dbReference>
<evidence type="ECO:0000256" key="4">
    <source>
        <dbReference type="ARBA" id="ARBA00022692"/>
    </source>
</evidence>
<keyword evidence="4 7" id="KW-0812">Transmembrane</keyword>
<feature type="transmembrane region" description="Helical" evidence="7">
    <location>
        <begin position="253"/>
        <end position="273"/>
    </location>
</feature>
<dbReference type="EMBL" id="CP016070">
    <property type="protein sequence ID" value="AOW80922.1"/>
    <property type="molecule type" value="Genomic_DNA"/>
</dbReference>
<evidence type="ECO:0000256" key="6">
    <source>
        <dbReference type="ARBA" id="ARBA00023136"/>
    </source>
</evidence>
<reference evidence="11" key="2">
    <citation type="submission" date="2016-08" db="EMBL/GenBank/DDBJ databases">
        <title>Discovery of first anaerobic lithoheterotrophic haloarchae widely represented in hypersaline habitats.</title>
        <authorList>
            <person name="Sorokin D.Y."/>
            <person name="Kublanov I.V."/>
            <person name="Roman P."/>
            <person name="Sinninghe Damste J.S."/>
            <person name="Golyshin P.N."/>
            <person name="Rojo D."/>
            <person name="Ciordia S."/>
            <person name="Mena Md.C."/>
            <person name="Ferrer M."/>
            <person name="Smedile F."/>
            <person name="Messina E."/>
            <person name="La Cono V."/>
            <person name="Yakimov M.M."/>
        </authorList>
    </citation>
    <scope>NUCLEOTIDE SEQUENCE [LARGE SCALE GENOMIC DNA]</scope>
    <source>
        <strain evidence="11">HSR6</strain>
    </source>
</reference>
<evidence type="ECO:0000313" key="10">
    <source>
        <dbReference type="Proteomes" id="UP000185608"/>
    </source>
</evidence>
<keyword evidence="6 7" id="KW-0472">Membrane</keyword>
<proteinExistence type="predicted"/>
<dbReference type="PANTHER" id="PTHR30047">
    <property type="entry name" value="HIGH-AFFINITY CHOLINE TRANSPORT PROTEIN-RELATED"/>
    <property type="match status" value="1"/>
</dbReference>
<sequence>MGNDNTHMSTGNKGAIGTFFDELDPVVYGIGLGVSVLAIIALVLSPEASRNFINNAFTWMTTSLGWAYLMVGFFLVVFGLFLLLGPWGNIRIGKPDEDPEHSFKSYFAMLYSAGIAAGIVFWGPAEAVSHYTLYAPPSNSPLAGAADPGTPAAAVDAVAYTFFHWGISAWSFYVLLALPIAFFAYRYGAPLRISTVLAPFLGTDNLDGWLPKLIDITGVFATIGGIATSLGFVGGQFLGGLNYIFGIQTTDMLTILMITGLTVAFTLSAALGVEKGIKRVSNFNMVVFFFLMVVAFVFGPTAYILDLGVESIGQYVNNFISVSMYTNSAGFDPAGFVGAWTVFYWAWWFAWAPFVGLFIARISRGRTVRQMVGTGVIASTGATIPWFAALGGSSIWMENNGVAPIVETYNNIGYDGLGYPLFEAMLPGALGVFLMLTFLLLVTTFFVTSADSSTLALGMLTTGGKEKPSTINRTIWGVTMGLLAALLLVFGGANALQTASVLTGGPFAIVLLIAVWATIRTFRHVEPVFLTQKEVDQRGSGIDPSEGIGTDDD</sequence>
<keyword evidence="3" id="KW-1003">Cell membrane</keyword>
<dbReference type="AlphaFoldDB" id="A0A1D8S6C9"/>
<feature type="transmembrane region" description="Helical" evidence="7">
    <location>
        <begin position="213"/>
        <end position="233"/>
    </location>
</feature>
<feature type="transmembrane region" description="Helical" evidence="7">
    <location>
        <begin position="285"/>
        <end position="305"/>
    </location>
</feature>
<feature type="transmembrane region" description="Helical" evidence="7">
    <location>
        <begin position="342"/>
        <end position="360"/>
    </location>
</feature>
<feature type="transmembrane region" description="Helical" evidence="7">
    <location>
        <begin position="424"/>
        <end position="447"/>
    </location>
</feature>
<dbReference type="GO" id="GO:0022857">
    <property type="term" value="F:transmembrane transporter activity"/>
    <property type="evidence" value="ECO:0007669"/>
    <property type="project" value="InterPro"/>
</dbReference>
<reference evidence="9" key="3">
    <citation type="journal article" date="2017" name="ISME J.">
        <title>Discovery of anaerobic lithoheterotrophic haloarchaea, ubiquitous in hypersaline habitats.</title>
        <authorList>
            <person name="Sorokin D.Y."/>
            <person name="Messina E."/>
            <person name="Smedile F."/>
            <person name="Roman P."/>
            <person name="Damste J.S.S."/>
            <person name="Ciordia S."/>
            <person name="Mena M.C."/>
            <person name="Ferrer M."/>
            <person name="Golyshin P.N."/>
            <person name="Kublanov I.V."/>
            <person name="Samarov N.I."/>
            <person name="Toshchakov S.V."/>
            <person name="La Cono V."/>
            <person name="Yakimov M.M."/>
        </authorList>
    </citation>
    <scope>NUCLEOTIDE SEQUENCE</scope>
    <source>
        <strain evidence="9">HSR6</strain>
    </source>
</reference>
<keyword evidence="5 7" id="KW-1133">Transmembrane helix</keyword>
<evidence type="ECO:0000256" key="2">
    <source>
        <dbReference type="ARBA" id="ARBA00022448"/>
    </source>
</evidence>
<evidence type="ECO:0000256" key="7">
    <source>
        <dbReference type="SAM" id="Phobius"/>
    </source>
</evidence>
<dbReference type="InterPro" id="IPR018093">
    <property type="entry name" value="BCCT_CS"/>
</dbReference>
<dbReference type="Proteomes" id="UP000185608">
    <property type="component" value="Chromosome"/>
</dbReference>
<dbReference type="PATRIC" id="fig|1855411.3.peg.1762"/>
<feature type="transmembrane region" description="Helical" evidence="7">
    <location>
        <begin position="106"/>
        <end position="125"/>
    </location>
</feature>
<feature type="transmembrane region" description="Helical" evidence="7">
    <location>
        <begin position="162"/>
        <end position="185"/>
    </location>
</feature>
<name>A0A1D8S6C9_9EURY</name>
<evidence type="ECO:0000313" key="9">
    <source>
        <dbReference type="EMBL" id="APE96255.1"/>
    </source>
</evidence>
<feature type="transmembrane region" description="Helical" evidence="7">
    <location>
        <begin position="65"/>
        <end position="85"/>
    </location>
</feature>
<dbReference type="KEGG" id="halh:HTSR_1753"/>
<dbReference type="PROSITE" id="PS01303">
    <property type="entry name" value="BCCT"/>
    <property type="match status" value="1"/>
</dbReference>
<accession>A0A1J1AEX1</accession>
<dbReference type="Pfam" id="PF02028">
    <property type="entry name" value="BCCT"/>
    <property type="match status" value="1"/>
</dbReference>
<comment type="subcellular location">
    <subcellularLocation>
        <location evidence="1">Cell membrane</location>
        <topology evidence="1">Multi-pass membrane protein</topology>
    </subcellularLocation>
</comment>
<evidence type="ECO:0000256" key="3">
    <source>
        <dbReference type="ARBA" id="ARBA00022475"/>
    </source>
</evidence>
<keyword evidence="11" id="KW-1185">Reference proteome</keyword>
<evidence type="ECO:0000313" key="11">
    <source>
        <dbReference type="Proteomes" id="UP000186165"/>
    </source>
</evidence>
<evidence type="ECO:0000256" key="5">
    <source>
        <dbReference type="ARBA" id="ARBA00022989"/>
    </source>
</evidence>
<reference evidence="8 10" key="1">
    <citation type="submission" date="2016-06" db="EMBL/GenBank/DDBJ databases">
        <title>Discovery of anaerobic lithoheterotrophic haloarchaeon capable of sulfur respiration by hydrogen and formate.</title>
        <authorList>
            <person name="Sorokin D.Y."/>
            <person name="Kublanov I.V."/>
            <person name="Roman P."/>
            <person name="Sinninghe Damste J.S."/>
            <person name="Golyshin P.N."/>
            <person name="Rojo D."/>
            <person name="Ciordia S."/>
            <person name="Mena Md.C."/>
            <person name="Ferrer M."/>
            <person name="Smedile F."/>
            <person name="Messina E."/>
            <person name="La Cono V."/>
            <person name="Yakimov M.M."/>
        </authorList>
    </citation>
    <scope>NUCLEOTIDE SEQUENCE [LARGE SCALE GENOMIC DNA]</scope>
    <source>
        <strain evidence="8 10">HTSR1</strain>
    </source>
</reference>
<dbReference type="NCBIfam" id="TIGR00842">
    <property type="entry name" value="bcct"/>
    <property type="match status" value="1"/>
</dbReference>
<protein>
    <submittedName>
        <fullName evidence="8">Choline/carnitine/betaine transporter</fullName>
    </submittedName>
</protein>
<evidence type="ECO:0000313" key="8">
    <source>
        <dbReference type="EMBL" id="AOW80922.1"/>
    </source>
</evidence>
<dbReference type="GO" id="GO:0005886">
    <property type="term" value="C:plasma membrane"/>
    <property type="evidence" value="ECO:0007669"/>
    <property type="project" value="UniProtKB-SubCell"/>
</dbReference>